<dbReference type="Pfam" id="PF02498">
    <property type="entry name" value="Bro-N"/>
    <property type="match status" value="1"/>
</dbReference>
<dbReference type="PANTHER" id="PTHR36180">
    <property type="entry name" value="DNA-BINDING PROTEIN-RELATED-RELATED"/>
    <property type="match status" value="1"/>
</dbReference>
<sequence>MHDAYTPTTFIRHGRPLRGVMIDNQPWFAAQDLARLLGFGYPQRFHYRFRPHETRRIHVRYATDSEEPLDMINEAGLYKALIRFGHPESQHLDQWLSREVIPTLRDRHTPDDHTPRRVLMSWQARRVMLLDWQGELWVPLEEMPRLMLDR</sequence>
<organism evidence="2 3">
    <name type="scientific">Pseudomonas citronellolis</name>
    <dbReference type="NCBI Taxonomy" id="53408"/>
    <lineage>
        <taxon>Bacteria</taxon>
        <taxon>Pseudomonadati</taxon>
        <taxon>Pseudomonadota</taxon>
        <taxon>Gammaproteobacteria</taxon>
        <taxon>Pseudomonadales</taxon>
        <taxon>Pseudomonadaceae</taxon>
        <taxon>Pseudomonas</taxon>
    </lineage>
</organism>
<dbReference type="EMBL" id="CP015878">
    <property type="protein sequence ID" value="ANI17705.1"/>
    <property type="molecule type" value="Genomic_DNA"/>
</dbReference>
<evidence type="ECO:0000313" key="2">
    <source>
        <dbReference type="EMBL" id="ANI17705.1"/>
    </source>
</evidence>
<evidence type="ECO:0000259" key="1">
    <source>
        <dbReference type="PROSITE" id="PS51750"/>
    </source>
</evidence>
<evidence type="ECO:0000313" key="3">
    <source>
        <dbReference type="Proteomes" id="UP000077748"/>
    </source>
</evidence>
<reference evidence="2 3" key="1">
    <citation type="submission" date="2016-05" db="EMBL/GenBank/DDBJ databases">
        <title>Genome Sequence of Pseudomonas citronellolis Strain SJTE-3, an Estrogens and Persistent Organic Pollutants degradation strain.</title>
        <authorList>
            <person name="Liang R."/>
        </authorList>
    </citation>
    <scope>NUCLEOTIDE SEQUENCE [LARGE SCALE GENOMIC DNA]</scope>
    <source>
        <strain evidence="2 3">SJTE-3</strain>
    </source>
</reference>
<dbReference type="AlphaFoldDB" id="A0A1A9KJK2"/>
<dbReference type="PANTHER" id="PTHR36180:SF2">
    <property type="entry name" value="BRO FAMILY PROTEIN"/>
    <property type="match status" value="1"/>
</dbReference>
<feature type="domain" description="Bro-N" evidence="1">
    <location>
        <begin position="2"/>
        <end position="108"/>
    </location>
</feature>
<dbReference type="InterPro" id="IPR003497">
    <property type="entry name" value="BRO_N_domain"/>
</dbReference>
<dbReference type="Proteomes" id="UP000077748">
    <property type="component" value="Chromosome"/>
</dbReference>
<proteinExistence type="predicted"/>
<name>A0A1A9KJK2_9PSED</name>
<accession>A0A1A9KJK2</accession>
<dbReference type="PROSITE" id="PS51750">
    <property type="entry name" value="BRO_N"/>
    <property type="match status" value="1"/>
</dbReference>
<dbReference type="SMART" id="SM01040">
    <property type="entry name" value="Bro-N"/>
    <property type="match status" value="1"/>
</dbReference>
<dbReference type="RefSeq" id="WP_064584639.1">
    <property type="nucleotide sequence ID" value="NZ_CP015878.1"/>
</dbReference>
<gene>
    <name evidence="2" type="ORF">A9C11_28595</name>
</gene>
<protein>
    <submittedName>
        <fullName evidence="2">Phage antirepressor</fullName>
    </submittedName>
</protein>